<dbReference type="AlphaFoldDB" id="A0AAI8E4N2"/>
<protein>
    <submittedName>
        <fullName evidence="1">Uncharacterized protein</fullName>
    </submittedName>
</protein>
<name>A0AAI8E4N2_BRUSS</name>
<proteinExistence type="predicted"/>
<evidence type="ECO:0000313" key="1">
    <source>
        <dbReference type="EMBL" id="ATQ51561.1"/>
    </source>
</evidence>
<accession>A0AAI8E4N2</accession>
<dbReference type="Proteomes" id="UP000230889">
    <property type="component" value="Chromosome 1"/>
</dbReference>
<evidence type="ECO:0000313" key="2">
    <source>
        <dbReference type="Proteomes" id="UP000230889"/>
    </source>
</evidence>
<reference evidence="1 2" key="1">
    <citation type="submission" date="2017-10" db="EMBL/GenBank/DDBJ databases">
        <title>First isolation and characterization of Brucella suis from yak.</title>
        <authorList>
            <person name="Yang X."/>
            <person name="Wang N."/>
            <person name="Cao X."/>
            <person name="Bie P."/>
            <person name="Wang J."/>
            <person name="Lyu Y."/>
            <person name="Wu Q."/>
        </authorList>
    </citation>
    <scope>NUCLEOTIDE SEQUENCE [LARGE SCALE GENOMIC DNA]</scope>
    <source>
        <strain evidence="1 2">QH05</strain>
    </source>
</reference>
<dbReference type="EMBL" id="CP024420">
    <property type="protein sequence ID" value="ATQ51561.1"/>
    <property type="molecule type" value="Genomic_DNA"/>
</dbReference>
<organism evidence="1 2">
    <name type="scientific">Brucella suis</name>
    <dbReference type="NCBI Taxonomy" id="29461"/>
    <lineage>
        <taxon>Bacteria</taxon>
        <taxon>Pseudomonadati</taxon>
        <taxon>Pseudomonadota</taxon>
        <taxon>Alphaproteobacteria</taxon>
        <taxon>Hyphomicrobiales</taxon>
        <taxon>Brucellaceae</taxon>
        <taxon>Brucella/Ochrobactrum group</taxon>
        <taxon>Brucella</taxon>
    </lineage>
</organism>
<gene>
    <name evidence="1" type="ORF">CS875_02305</name>
</gene>
<sequence length="74" mass="8151">MCVCCSALVSGMQDCNQVIRCLPSCERCRPDSHPVDIPYGTGARHSYKMSQFSSGALSCFLSKAKRLFLINAPY</sequence>